<keyword evidence="6" id="KW-0804">Transcription</keyword>
<keyword evidence="6" id="KW-0805">Transcription regulation</keyword>
<keyword evidence="4 6" id="KW-0539">Nucleus</keyword>
<comment type="similarity">
    <text evidence="2 6">Belongs to the Mediator complex subunit 20 family.</text>
</comment>
<protein>
    <recommendedName>
        <fullName evidence="3 6">Mediator of RNA polymerase II transcription subunit 20</fullName>
    </recommendedName>
    <alternativeName>
        <fullName evidence="5 6">Mediator complex subunit 20</fullName>
    </alternativeName>
</protein>
<evidence type="ECO:0000256" key="2">
    <source>
        <dbReference type="ARBA" id="ARBA00010743"/>
    </source>
</evidence>
<evidence type="ECO:0000256" key="4">
    <source>
        <dbReference type="ARBA" id="ARBA00023242"/>
    </source>
</evidence>
<comment type="subcellular location">
    <subcellularLocation>
        <location evidence="1 6">Nucleus</location>
    </subcellularLocation>
</comment>
<keyword evidence="7" id="KW-1185">Reference proteome</keyword>
<evidence type="ECO:0000313" key="8">
    <source>
        <dbReference type="WBParaSite" id="PSU_v2.g3624.t1"/>
    </source>
</evidence>
<comment type="subunit">
    <text evidence="6">Component of the Mediator complex.</text>
</comment>
<sequence>MHFFRDSCESLRYRTEGVSLICAKVIELSPFTVQDWSGKASFEVNIDLNISLGDCAFFLLSLIKNQFVCERVTVIPEQLLEVARYLRMAGVAWVLEVKEPLKSIKEKVTKLGGVPHKPFHVDYLNYKPTNSQTSISPLGLFHHSNFPLSSFLLGTTSTEGKQVRCVADRGIDLILPKLKAGLTPEHAGSFECNGMEYTYRDFSIRVGVASMANSTTKGTIVEIEFRPTAYITACLGLLVQFTNELINDGEKRYPKYVKQRRTLYTALDTVQQYKDIFTDMRRRTAVVTSNTSST</sequence>
<dbReference type="AlphaFoldDB" id="A0A914YVD5"/>
<name>A0A914YVD5_9BILA</name>
<comment type="function">
    <text evidence="6">Component of the Mediator complex, a coactivator involved in the regulated transcription of nearly all RNA polymerase II-dependent genes. Mediator functions as a bridge to convey information from gene-specific regulatory proteins to the basal RNA polymerase II transcription machinery. Mediator is recruited to promoters by direct interactions with regulatory proteins and serves as a scaffold for the assembly of a functional preinitiation complex with RNA polymerase II and the general transcription factors.</text>
</comment>
<dbReference type="PANTHER" id="PTHR12465">
    <property type="entry name" value="UBIQUITIN SPECIFIC PROTEASE HOMOLOG 49"/>
    <property type="match status" value="1"/>
</dbReference>
<evidence type="ECO:0000256" key="1">
    <source>
        <dbReference type="ARBA" id="ARBA00004123"/>
    </source>
</evidence>
<dbReference type="GO" id="GO:0006357">
    <property type="term" value="P:regulation of transcription by RNA polymerase II"/>
    <property type="evidence" value="ECO:0007669"/>
    <property type="project" value="InterPro"/>
</dbReference>
<dbReference type="InterPro" id="IPR013921">
    <property type="entry name" value="Mediator_Med20"/>
</dbReference>
<proteinExistence type="inferred from homology"/>
<evidence type="ECO:0000256" key="5">
    <source>
        <dbReference type="ARBA" id="ARBA00031954"/>
    </source>
</evidence>
<keyword evidence="6" id="KW-0010">Activator</keyword>
<accession>A0A914YVD5</accession>
<dbReference type="Proteomes" id="UP000887577">
    <property type="component" value="Unplaced"/>
</dbReference>
<dbReference type="PANTHER" id="PTHR12465:SF0">
    <property type="entry name" value="MEDIATOR OF RNA POLYMERASE II TRANSCRIPTION SUBUNIT 20"/>
    <property type="match status" value="1"/>
</dbReference>
<dbReference type="GO" id="GO:0003713">
    <property type="term" value="F:transcription coactivator activity"/>
    <property type="evidence" value="ECO:0007669"/>
    <property type="project" value="TreeGrafter"/>
</dbReference>
<dbReference type="WBParaSite" id="PSU_v2.g3624.t1">
    <property type="protein sequence ID" value="PSU_v2.g3624.t1"/>
    <property type="gene ID" value="PSU_v2.g3624"/>
</dbReference>
<evidence type="ECO:0000256" key="3">
    <source>
        <dbReference type="ARBA" id="ARBA00019690"/>
    </source>
</evidence>
<organism evidence="7 8">
    <name type="scientific">Panagrolaimus superbus</name>
    <dbReference type="NCBI Taxonomy" id="310955"/>
    <lineage>
        <taxon>Eukaryota</taxon>
        <taxon>Metazoa</taxon>
        <taxon>Ecdysozoa</taxon>
        <taxon>Nematoda</taxon>
        <taxon>Chromadorea</taxon>
        <taxon>Rhabditida</taxon>
        <taxon>Tylenchina</taxon>
        <taxon>Panagrolaimomorpha</taxon>
        <taxon>Panagrolaimoidea</taxon>
        <taxon>Panagrolaimidae</taxon>
        <taxon>Panagrolaimus</taxon>
    </lineage>
</organism>
<gene>
    <name evidence="6" type="primary">MED20</name>
</gene>
<reference evidence="8" key="1">
    <citation type="submission" date="2022-11" db="UniProtKB">
        <authorList>
            <consortium name="WormBaseParasite"/>
        </authorList>
    </citation>
    <scope>IDENTIFICATION</scope>
</reference>
<evidence type="ECO:0000313" key="7">
    <source>
        <dbReference type="Proteomes" id="UP000887577"/>
    </source>
</evidence>
<dbReference type="GO" id="GO:0016592">
    <property type="term" value="C:mediator complex"/>
    <property type="evidence" value="ECO:0007669"/>
    <property type="project" value="InterPro"/>
</dbReference>
<dbReference type="Pfam" id="PF08612">
    <property type="entry name" value="Med20"/>
    <property type="match status" value="1"/>
</dbReference>
<evidence type="ECO:0000256" key="6">
    <source>
        <dbReference type="RuleBase" id="RU364152"/>
    </source>
</evidence>